<dbReference type="PANTHER" id="PTHR43401">
    <property type="entry name" value="L-THREONINE 3-DEHYDROGENASE"/>
    <property type="match status" value="1"/>
</dbReference>
<dbReference type="Proteomes" id="UP001500945">
    <property type="component" value="Unassembled WGS sequence"/>
</dbReference>
<evidence type="ECO:0000256" key="1">
    <source>
        <dbReference type="ARBA" id="ARBA00001947"/>
    </source>
</evidence>
<dbReference type="SUPFAM" id="SSF50129">
    <property type="entry name" value="GroES-like"/>
    <property type="match status" value="1"/>
</dbReference>
<dbReference type="InterPro" id="IPR011032">
    <property type="entry name" value="GroES-like_sf"/>
</dbReference>
<dbReference type="Pfam" id="PF08240">
    <property type="entry name" value="ADH_N"/>
    <property type="match status" value="1"/>
</dbReference>
<dbReference type="PROSITE" id="PS00059">
    <property type="entry name" value="ADH_ZINC"/>
    <property type="match status" value="1"/>
</dbReference>
<dbReference type="SUPFAM" id="SSF51735">
    <property type="entry name" value="NAD(P)-binding Rossmann-fold domains"/>
    <property type="match status" value="1"/>
</dbReference>
<keyword evidence="4" id="KW-0560">Oxidoreductase</keyword>
<keyword evidence="2 5" id="KW-0479">Metal-binding</keyword>
<dbReference type="EMBL" id="BAABGM010000003">
    <property type="protein sequence ID" value="GAA4399481.1"/>
    <property type="molecule type" value="Genomic_DNA"/>
</dbReference>
<dbReference type="CDD" id="cd08234">
    <property type="entry name" value="threonine_DH_like"/>
    <property type="match status" value="1"/>
</dbReference>
<dbReference type="Gene3D" id="3.40.50.720">
    <property type="entry name" value="NAD(P)-binding Rossmann-like Domain"/>
    <property type="match status" value="1"/>
</dbReference>
<name>A0ABP8K1Y8_9MICO</name>
<protein>
    <submittedName>
        <fullName evidence="8">Zinc-dependent alcohol dehydrogenase family protein</fullName>
    </submittedName>
</protein>
<gene>
    <name evidence="8" type="ORF">GCM10023168_06910</name>
</gene>
<evidence type="ECO:0000313" key="9">
    <source>
        <dbReference type="Proteomes" id="UP001500945"/>
    </source>
</evidence>
<evidence type="ECO:0000256" key="2">
    <source>
        <dbReference type="ARBA" id="ARBA00022723"/>
    </source>
</evidence>
<evidence type="ECO:0000313" key="8">
    <source>
        <dbReference type="EMBL" id="GAA4399481.1"/>
    </source>
</evidence>
<evidence type="ECO:0000259" key="7">
    <source>
        <dbReference type="Pfam" id="PF08240"/>
    </source>
</evidence>
<comment type="similarity">
    <text evidence="5">Belongs to the zinc-containing alcohol dehydrogenase family.</text>
</comment>
<dbReference type="Pfam" id="PF00107">
    <property type="entry name" value="ADH_zinc_N"/>
    <property type="match status" value="1"/>
</dbReference>
<comment type="caution">
    <text evidence="8">The sequence shown here is derived from an EMBL/GenBank/DDBJ whole genome shotgun (WGS) entry which is preliminary data.</text>
</comment>
<dbReference type="InterPro" id="IPR050129">
    <property type="entry name" value="Zn_alcohol_dh"/>
</dbReference>
<organism evidence="8 9">
    <name type="scientific">Fodinibacter luteus</name>
    <dbReference type="NCBI Taxonomy" id="552064"/>
    <lineage>
        <taxon>Bacteria</taxon>
        <taxon>Bacillati</taxon>
        <taxon>Actinomycetota</taxon>
        <taxon>Actinomycetes</taxon>
        <taxon>Micrococcales</taxon>
        <taxon>Intrasporangiaceae</taxon>
        <taxon>Fodinibacter (ex Wang et al. 2009)</taxon>
    </lineage>
</organism>
<feature type="domain" description="Alcohol dehydrogenase-like C-terminal" evidence="6">
    <location>
        <begin position="175"/>
        <end position="305"/>
    </location>
</feature>
<feature type="domain" description="Alcohol dehydrogenase-like N-terminal" evidence="7">
    <location>
        <begin position="24"/>
        <end position="136"/>
    </location>
</feature>
<keyword evidence="9" id="KW-1185">Reference proteome</keyword>
<proteinExistence type="inferred from homology"/>
<evidence type="ECO:0000256" key="4">
    <source>
        <dbReference type="ARBA" id="ARBA00023002"/>
    </source>
</evidence>
<keyword evidence="3 5" id="KW-0862">Zinc</keyword>
<evidence type="ECO:0000259" key="6">
    <source>
        <dbReference type="Pfam" id="PF00107"/>
    </source>
</evidence>
<dbReference type="InterPro" id="IPR013154">
    <property type="entry name" value="ADH-like_N"/>
</dbReference>
<dbReference type="InterPro" id="IPR036291">
    <property type="entry name" value="NAD(P)-bd_dom_sf"/>
</dbReference>
<evidence type="ECO:0000256" key="5">
    <source>
        <dbReference type="RuleBase" id="RU361277"/>
    </source>
</evidence>
<sequence>MRAVVYDGPRSFAVREVPTPEPTAGQVRVRVVQTGVCGTDLHLHEGRFMAAYPMVPGHEVVGVVDALGDGVDGVEGVAGVAVGELVAVNPNAACGTCEYCREGRALLCDALTGIGSNLPGGFAEHVVAPAAQVFSVEGLDVDTAVLTEPTSCAAHAVDVIAPRHGSTALVIGAGPTGVLLAQLLRGSGASKVTVAAPTAFKLERATALGVDATYLMDRGDLAGDVQALLRRSGGSGYDVVVDATGAAVVAEVLVPLTRSGGTAVFYGVTDEEDRVAVSPYDVFRRELTIKGSFAEISSFPAAIAAMRSGRVRTDGLVTHRFGLDDYGLALEALRSDRTAHKVVVVP</sequence>
<dbReference type="RefSeq" id="WP_345202285.1">
    <property type="nucleotide sequence ID" value="NZ_BAABGM010000003.1"/>
</dbReference>
<dbReference type="PANTHER" id="PTHR43401:SF2">
    <property type="entry name" value="L-THREONINE 3-DEHYDROGENASE"/>
    <property type="match status" value="1"/>
</dbReference>
<reference evidence="9" key="1">
    <citation type="journal article" date="2019" name="Int. J. Syst. Evol. Microbiol.">
        <title>The Global Catalogue of Microorganisms (GCM) 10K type strain sequencing project: providing services to taxonomists for standard genome sequencing and annotation.</title>
        <authorList>
            <consortium name="The Broad Institute Genomics Platform"/>
            <consortium name="The Broad Institute Genome Sequencing Center for Infectious Disease"/>
            <person name="Wu L."/>
            <person name="Ma J."/>
        </authorList>
    </citation>
    <scope>NUCLEOTIDE SEQUENCE [LARGE SCALE GENOMIC DNA]</scope>
    <source>
        <strain evidence="9">JCM 17809</strain>
    </source>
</reference>
<comment type="cofactor">
    <cofactor evidence="1 5">
        <name>Zn(2+)</name>
        <dbReference type="ChEBI" id="CHEBI:29105"/>
    </cofactor>
</comment>
<dbReference type="InterPro" id="IPR013149">
    <property type="entry name" value="ADH-like_C"/>
</dbReference>
<evidence type="ECO:0000256" key="3">
    <source>
        <dbReference type="ARBA" id="ARBA00022833"/>
    </source>
</evidence>
<dbReference type="InterPro" id="IPR002328">
    <property type="entry name" value="ADH_Zn_CS"/>
</dbReference>
<accession>A0ABP8K1Y8</accession>
<dbReference type="Gene3D" id="3.90.180.10">
    <property type="entry name" value="Medium-chain alcohol dehydrogenases, catalytic domain"/>
    <property type="match status" value="1"/>
</dbReference>